<name>A0ABU0EJJ8_9CELL</name>
<dbReference type="EMBL" id="JAUSVB010000006">
    <property type="protein sequence ID" value="MDQ0375465.1"/>
    <property type="molecule type" value="Genomic_DNA"/>
</dbReference>
<dbReference type="Gene3D" id="1.10.150.20">
    <property type="entry name" value="5' to 3' exonuclease, C-terminal subdomain"/>
    <property type="match status" value="1"/>
</dbReference>
<dbReference type="SUPFAM" id="SSF47789">
    <property type="entry name" value="C-terminal domain of RNA polymerase alpha subunit"/>
    <property type="match status" value="1"/>
</dbReference>
<gene>
    <name evidence="1" type="ORF">J2X26_003803</name>
</gene>
<keyword evidence="2" id="KW-1185">Reference proteome</keyword>
<organism evidence="1 2">
    <name type="scientific">Cellulomonas humilata</name>
    <dbReference type="NCBI Taxonomy" id="144055"/>
    <lineage>
        <taxon>Bacteria</taxon>
        <taxon>Bacillati</taxon>
        <taxon>Actinomycetota</taxon>
        <taxon>Actinomycetes</taxon>
        <taxon>Micrococcales</taxon>
        <taxon>Cellulomonadaceae</taxon>
        <taxon>Cellulomonas</taxon>
    </lineage>
</organism>
<evidence type="ECO:0000313" key="2">
    <source>
        <dbReference type="Proteomes" id="UP001239626"/>
    </source>
</evidence>
<comment type="caution">
    <text evidence="1">The sequence shown here is derived from an EMBL/GenBank/DDBJ whole genome shotgun (WGS) entry which is preliminary data.</text>
</comment>
<accession>A0ABU0EJJ8</accession>
<evidence type="ECO:0000313" key="1">
    <source>
        <dbReference type="EMBL" id="MDQ0375465.1"/>
    </source>
</evidence>
<sequence length="64" mass="6553">MVDSTTPPTPLPRGIGRPATAALALAGITTLDDVRGVDPDELLRLHGVGPKAIRVLREALAATG</sequence>
<reference evidence="1 2" key="1">
    <citation type="submission" date="2023-07" db="EMBL/GenBank/DDBJ databases">
        <title>Sorghum-associated microbial communities from plants grown in Nebraska, USA.</title>
        <authorList>
            <person name="Schachtman D."/>
        </authorList>
    </citation>
    <scope>NUCLEOTIDE SEQUENCE [LARGE SCALE GENOMIC DNA]</scope>
    <source>
        <strain evidence="1 2">BE332</strain>
    </source>
</reference>
<dbReference type="Proteomes" id="UP001239626">
    <property type="component" value="Unassembled WGS sequence"/>
</dbReference>
<proteinExistence type="predicted"/>
<dbReference type="RefSeq" id="WP_307494264.1">
    <property type="nucleotide sequence ID" value="NZ_JAUSVB010000006.1"/>
</dbReference>
<protein>
    <submittedName>
        <fullName evidence="1">Flap endonuclease-1-like 5' DNA nuclease</fullName>
    </submittedName>
</protein>